<dbReference type="EMBL" id="UINC01008740">
    <property type="protein sequence ID" value="SVA39301.1"/>
    <property type="molecule type" value="Genomic_DNA"/>
</dbReference>
<protein>
    <recommendedName>
        <fullName evidence="7">SMC-Scp complex subunit ScpB</fullName>
    </recommendedName>
</protein>
<evidence type="ECO:0000256" key="1">
    <source>
        <dbReference type="ARBA" id="ARBA00022490"/>
    </source>
</evidence>
<keyword evidence="3" id="KW-0159">Chromosome partition</keyword>
<keyword evidence="1" id="KW-0963">Cytoplasm</keyword>
<dbReference type="PIRSF" id="PIRSF019345">
    <property type="entry name" value="ScpB"/>
    <property type="match status" value="1"/>
</dbReference>
<keyword evidence="2" id="KW-0132">Cell division</keyword>
<sequence>MNLSEEIQIVEALLFASPEPLTQARINLIFETDPPKLDKAVKELNRHYEKANRSFKIQGIAGGFQLTTLPEFDIWIKRMLDKSGKLALSTAALETLAIIAYKQPISRFNVESIRGVDCSGVIKTLLSKSLVRIKGRDEGPGRPLLYATTDKFLENFGVNRISDLPKLKEIADLNDGDAAEKMKLMELQLKPSEQPPDISPDDLATGATAQT</sequence>
<dbReference type="PANTHER" id="PTHR34298">
    <property type="entry name" value="SEGREGATION AND CONDENSATION PROTEIN B"/>
    <property type="match status" value="1"/>
</dbReference>
<dbReference type="AlphaFoldDB" id="A0A381VH33"/>
<name>A0A381VH33_9ZZZZ</name>
<dbReference type="Pfam" id="PF04079">
    <property type="entry name" value="SMC_ScpB"/>
    <property type="match status" value="1"/>
</dbReference>
<accession>A0A381VH33</accession>
<dbReference type="InterPro" id="IPR036390">
    <property type="entry name" value="WH_DNA-bd_sf"/>
</dbReference>
<dbReference type="GO" id="GO:0051304">
    <property type="term" value="P:chromosome separation"/>
    <property type="evidence" value="ECO:0007669"/>
    <property type="project" value="InterPro"/>
</dbReference>
<organism evidence="6">
    <name type="scientific">marine metagenome</name>
    <dbReference type="NCBI Taxonomy" id="408172"/>
    <lineage>
        <taxon>unclassified sequences</taxon>
        <taxon>metagenomes</taxon>
        <taxon>ecological metagenomes</taxon>
    </lineage>
</organism>
<evidence type="ECO:0000256" key="2">
    <source>
        <dbReference type="ARBA" id="ARBA00022618"/>
    </source>
</evidence>
<feature type="region of interest" description="Disordered" evidence="5">
    <location>
        <begin position="190"/>
        <end position="211"/>
    </location>
</feature>
<gene>
    <name evidence="6" type="ORF">METZ01_LOCUS92155</name>
</gene>
<keyword evidence="4" id="KW-0131">Cell cycle</keyword>
<dbReference type="NCBIfam" id="TIGR00281">
    <property type="entry name" value="SMC-Scp complex subunit ScpB"/>
    <property type="match status" value="1"/>
</dbReference>
<evidence type="ECO:0000313" key="6">
    <source>
        <dbReference type="EMBL" id="SVA39301.1"/>
    </source>
</evidence>
<reference evidence="6" key="1">
    <citation type="submission" date="2018-05" db="EMBL/GenBank/DDBJ databases">
        <authorList>
            <person name="Lanie J.A."/>
            <person name="Ng W.-L."/>
            <person name="Kazmierczak K.M."/>
            <person name="Andrzejewski T.M."/>
            <person name="Davidsen T.M."/>
            <person name="Wayne K.J."/>
            <person name="Tettelin H."/>
            <person name="Glass J.I."/>
            <person name="Rusch D."/>
            <person name="Podicherti R."/>
            <person name="Tsui H.-C.T."/>
            <person name="Winkler M.E."/>
        </authorList>
    </citation>
    <scope>NUCLEOTIDE SEQUENCE</scope>
</reference>
<evidence type="ECO:0000256" key="3">
    <source>
        <dbReference type="ARBA" id="ARBA00022829"/>
    </source>
</evidence>
<dbReference type="SUPFAM" id="SSF46785">
    <property type="entry name" value="Winged helix' DNA-binding domain"/>
    <property type="match status" value="2"/>
</dbReference>
<dbReference type="InterPro" id="IPR005234">
    <property type="entry name" value="ScpB_csome_segregation"/>
</dbReference>
<evidence type="ECO:0008006" key="7">
    <source>
        <dbReference type="Google" id="ProtNLM"/>
    </source>
</evidence>
<evidence type="ECO:0000256" key="4">
    <source>
        <dbReference type="ARBA" id="ARBA00023306"/>
    </source>
</evidence>
<dbReference type="InterPro" id="IPR036388">
    <property type="entry name" value="WH-like_DNA-bd_sf"/>
</dbReference>
<dbReference type="Gene3D" id="1.10.10.10">
    <property type="entry name" value="Winged helix-like DNA-binding domain superfamily/Winged helix DNA-binding domain"/>
    <property type="match status" value="2"/>
</dbReference>
<evidence type="ECO:0000256" key="5">
    <source>
        <dbReference type="SAM" id="MobiDB-lite"/>
    </source>
</evidence>
<dbReference type="GO" id="GO:0051301">
    <property type="term" value="P:cell division"/>
    <property type="evidence" value="ECO:0007669"/>
    <property type="project" value="UniProtKB-KW"/>
</dbReference>
<proteinExistence type="predicted"/>
<dbReference type="PANTHER" id="PTHR34298:SF2">
    <property type="entry name" value="SEGREGATION AND CONDENSATION PROTEIN B"/>
    <property type="match status" value="1"/>
</dbReference>